<dbReference type="Proteomes" id="UP000694565">
    <property type="component" value="Unplaced"/>
</dbReference>
<evidence type="ECO:0000256" key="7">
    <source>
        <dbReference type="ARBA" id="ARBA00022701"/>
    </source>
</evidence>
<dbReference type="GO" id="GO:0005868">
    <property type="term" value="C:cytoplasmic dynein complex"/>
    <property type="evidence" value="ECO:0007669"/>
    <property type="project" value="UniProtKB-UniRule"/>
</dbReference>
<keyword evidence="7 14" id="KW-0493">Microtubule</keyword>
<evidence type="ECO:0000256" key="15">
    <source>
        <dbReference type="SAM" id="MobiDB-lite"/>
    </source>
</evidence>
<dbReference type="Gene3D" id="3.40.50.300">
    <property type="entry name" value="P-loop containing nucleotide triphosphate hydrolases"/>
    <property type="match status" value="1"/>
</dbReference>
<dbReference type="AlphaFoldDB" id="A0A8C2WEN2"/>
<accession>A0A8C2WEN2</accession>
<evidence type="ECO:0000256" key="14">
    <source>
        <dbReference type="RuleBase" id="RU366047"/>
    </source>
</evidence>
<keyword evidence="12 14" id="KW-0206">Cytoskeleton</keyword>
<feature type="compositionally biased region" description="Polar residues" evidence="15">
    <location>
        <begin position="426"/>
        <end position="441"/>
    </location>
</feature>
<dbReference type="GO" id="GO:0005524">
    <property type="term" value="F:ATP binding"/>
    <property type="evidence" value="ECO:0007669"/>
    <property type="project" value="UniProtKB-KW"/>
</dbReference>
<evidence type="ECO:0000313" key="17">
    <source>
        <dbReference type="Proteomes" id="UP000694565"/>
    </source>
</evidence>
<comment type="function">
    <text evidence="13 14">Acts as one of several non-catalytic accessory components of the cytoplasmic dynein 1 complex that are thought to be involved in linking dynein to cargos and to adapter proteins that regulate dynein function. Cytoplasmic dynein 1 acts as a motor for the intracellular retrograde motility of vesicles and organelles along microtubules. May play a role in binding dynein to membranous organelles or chromosomes.</text>
</comment>
<comment type="similarity">
    <text evidence="2 14">Belongs to the dynein light intermediate chain family.</text>
</comment>
<dbReference type="Pfam" id="PF05783">
    <property type="entry name" value="DLIC"/>
    <property type="match status" value="2"/>
</dbReference>
<feature type="compositionally biased region" description="Gly residues" evidence="15">
    <location>
        <begin position="386"/>
        <end position="397"/>
    </location>
</feature>
<evidence type="ECO:0000256" key="11">
    <source>
        <dbReference type="ARBA" id="ARBA00023175"/>
    </source>
</evidence>
<evidence type="ECO:0000256" key="10">
    <source>
        <dbReference type="ARBA" id="ARBA00023017"/>
    </source>
</evidence>
<gene>
    <name evidence="16" type="primary">dync1li2</name>
</gene>
<reference evidence="16" key="2">
    <citation type="submission" date="2025-09" db="UniProtKB">
        <authorList>
            <consortium name="Ensembl"/>
        </authorList>
    </citation>
    <scope>IDENTIFICATION</scope>
</reference>
<evidence type="ECO:0000256" key="2">
    <source>
        <dbReference type="ARBA" id="ARBA00006831"/>
    </source>
</evidence>
<feature type="region of interest" description="Disordered" evidence="15">
    <location>
        <begin position="1"/>
        <end position="24"/>
    </location>
</feature>
<sequence>MAPVLEKQLPGAAGAGDNNNEEEEGHNLWTSILSEVSTTSSSKLPSGKNILLFGEDGSGKTALMAKLQGADQNKRGRGLEYLYLNVHDEDRDDLTRCNVWILDGDLYHKGLLKFAVSAQSLADCLAVFVADMSRPWTIMESLQKWASVLRDHLDKLKISPEDMREMEQKMVKAFQEYTEPEDATPSSPQRRAQTAGEDEAVVLPLGDNTLTHNLGIPVLIVCTKCDAVSVLEKEHDYREEHFDFIQSHIRQFCLQYGAGLIYTSVKEEKNMDLLYKYLVHKMYEFQFTTPALVVEKDAVFIPSGWDNEKKIGILHENLSTVRAEDPFEDFITKPPVRKVMAMQCTEEILYFKLHVSPAAGAANEGVLANFFNSLLSKKTGAPGSPGSPGSGAVGAGVQGSAKKTGQKPGLTDVQAELDRMTRKQDSMVSTNNTPAPTENEA</sequence>
<keyword evidence="10 14" id="KW-0243">Dynein</keyword>
<name>A0A8C2WEN2_CYCLU</name>
<evidence type="ECO:0000313" key="16">
    <source>
        <dbReference type="Ensembl" id="ENSCLMP00005001234.1"/>
    </source>
</evidence>
<dbReference type="GO" id="GO:0000226">
    <property type="term" value="P:microtubule cytoskeleton organization"/>
    <property type="evidence" value="ECO:0007669"/>
    <property type="project" value="TreeGrafter"/>
</dbReference>
<evidence type="ECO:0000256" key="3">
    <source>
        <dbReference type="ARBA" id="ARBA00022448"/>
    </source>
</evidence>
<dbReference type="GeneTree" id="ENSGT00390000008295"/>
<proteinExistence type="inferred from homology"/>
<dbReference type="SUPFAM" id="SSF52540">
    <property type="entry name" value="P-loop containing nucleoside triphosphate hydrolases"/>
    <property type="match status" value="1"/>
</dbReference>
<dbReference type="GO" id="GO:0007018">
    <property type="term" value="P:microtubule-based movement"/>
    <property type="evidence" value="ECO:0007669"/>
    <property type="project" value="InterPro"/>
</dbReference>
<feature type="compositionally biased region" description="Basic and acidic residues" evidence="15">
    <location>
        <begin position="416"/>
        <end position="425"/>
    </location>
</feature>
<dbReference type="GO" id="GO:0005813">
    <property type="term" value="C:centrosome"/>
    <property type="evidence" value="ECO:0007669"/>
    <property type="project" value="TreeGrafter"/>
</dbReference>
<evidence type="ECO:0000256" key="12">
    <source>
        <dbReference type="ARBA" id="ARBA00023212"/>
    </source>
</evidence>
<dbReference type="InterPro" id="IPR008467">
    <property type="entry name" value="Dynein1_light_intermed_chain"/>
</dbReference>
<feature type="region of interest" description="Disordered" evidence="15">
    <location>
        <begin position="379"/>
        <end position="441"/>
    </location>
</feature>
<evidence type="ECO:0000256" key="1">
    <source>
        <dbReference type="ARBA" id="ARBA00004245"/>
    </source>
</evidence>
<evidence type="ECO:0000256" key="9">
    <source>
        <dbReference type="ARBA" id="ARBA00022840"/>
    </source>
</evidence>
<dbReference type="GO" id="GO:0005874">
    <property type="term" value="C:microtubule"/>
    <property type="evidence" value="ECO:0007669"/>
    <property type="project" value="UniProtKB-KW"/>
</dbReference>
<dbReference type="PANTHER" id="PTHR12688:SF1">
    <property type="entry name" value="CYTOPLASMIC DYNEIN 1 LIGHT INTERMEDIATE CHAIN 2"/>
    <property type="match status" value="1"/>
</dbReference>
<evidence type="ECO:0000256" key="5">
    <source>
        <dbReference type="ARBA" id="ARBA00022490"/>
    </source>
</evidence>
<comment type="subcellular location">
    <subcellularLocation>
        <location evidence="1 14">Cytoplasm</location>
        <location evidence="1 14">Cytoskeleton</location>
    </subcellularLocation>
</comment>
<keyword evidence="5 14" id="KW-0963">Cytoplasm</keyword>
<keyword evidence="17" id="KW-1185">Reference proteome</keyword>
<dbReference type="GO" id="GO:0045504">
    <property type="term" value="F:dynein heavy chain binding"/>
    <property type="evidence" value="ECO:0007669"/>
    <property type="project" value="TreeGrafter"/>
</dbReference>
<evidence type="ECO:0000256" key="8">
    <source>
        <dbReference type="ARBA" id="ARBA00022741"/>
    </source>
</evidence>
<feature type="region of interest" description="Disordered" evidence="15">
    <location>
        <begin position="177"/>
        <end position="196"/>
    </location>
</feature>
<keyword evidence="8 14" id="KW-0547">Nucleotide-binding</keyword>
<dbReference type="PANTHER" id="PTHR12688">
    <property type="entry name" value="DYNEIN LIGHT INTERMEDIATE CHAIN"/>
    <property type="match status" value="1"/>
</dbReference>
<keyword evidence="6" id="KW-0597">Phosphoprotein</keyword>
<evidence type="ECO:0000256" key="4">
    <source>
        <dbReference type="ARBA" id="ARBA00022481"/>
    </source>
</evidence>
<evidence type="ECO:0000256" key="6">
    <source>
        <dbReference type="ARBA" id="ARBA00022553"/>
    </source>
</evidence>
<dbReference type="InterPro" id="IPR022780">
    <property type="entry name" value="Dynein_light_int_chain"/>
</dbReference>
<keyword evidence="11 14" id="KW-0505">Motor protein</keyword>
<organism evidence="16 17">
    <name type="scientific">Cyclopterus lumpus</name>
    <name type="common">Lumpsucker</name>
    <dbReference type="NCBI Taxonomy" id="8103"/>
    <lineage>
        <taxon>Eukaryota</taxon>
        <taxon>Metazoa</taxon>
        <taxon>Chordata</taxon>
        <taxon>Craniata</taxon>
        <taxon>Vertebrata</taxon>
        <taxon>Euteleostomi</taxon>
        <taxon>Actinopterygii</taxon>
        <taxon>Neopterygii</taxon>
        <taxon>Teleostei</taxon>
        <taxon>Neoteleostei</taxon>
        <taxon>Acanthomorphata</taxon>
        <taxon>Eupercaria</taxon>
        <taxon>Perciformes</taxon>
        <taxon>Cottioidei</taxon>
        <taxon>Cottales</taxon>
        <taxon>Cyclopteridae</taxon>
        <taxon>Cyclopterus</taxon>
    </lineage>
</organism>
<protein>
    <recommendedName>
        <fullName evidence="14">Dynein light intermediate chain</fullName>
    </recommendedName>
</protein>
<dbReference type="CDD" id="cd00882">
    <property type="entry name" value="Ras_like_GTPase"/>
    <property type="match status" value="1"/>
</dbReference>
<reference evidence="16" key="1">
    <citation type="submission" date="2025-08" db="UniProtKB">
        <authorList>
            <consortium name="Ensembl"/>
        </authorList>
    </citation>
    <scope>IDENTIFICATION</scope>
</reference>
<evidence type="ECO:0000256" key="13">
    <source>
        <dbReference type="ARBA" id="ARBA00037133"/>
    </source>
</evidence>
<comment type="subunit">
    <text evidence="14">Homodimer. The cytoplasmic dynein 1 complex consists of two catalytic heavy chains (HCs) and a number of non-catalytic subunits presented by intermediate chains (ICs).</text>
</comment>
<keyword evidence="9 14" id="KW-0067">ATP-binding</keyword>
<keyword evidence="3 14" id="KW-0813">Transport</keyword>
<dbReference type="Ensembl" id="ENSCLMT00005001322.1">
    <property type="protein sequence ID" value="ENSCLMP00005001234.1"/>
    <property type="gene ID" value="ENSCLMG00005000715.1"/>
</dbReference>
<keyword evidence="4" id="KW-0488">Methylation</keyword>
<dbReference type="InterPro" id="IPR027417">
    <property type="entry name" value="P-loop_NTPase"/>
</dbReference>